<organism evidence="1 2">
    <name type="scientific">Paralvinella palmiformis</name>
    <dbReference type="NCBI Taxonomy" id="53620"/>
    <lineage>
        <taxon>Eukaryota</taxon>
        <taxon>Metazoa</taxon>
        <taxon>Spiralia</taxon>
        <taxon>Lophotrochozoa</taxon>
        <taxon>Annelida</taxon>
        <taxon>Polychaeta</taxon>
        <taxon>Sedentaria</taxon>
        <taxon>Canalipalpata</taxon>
        <taxon>Terebellida</taxon>
        <taxon>Terebelliformia</taxon>
        <taxon>Alvinellidae</taxon>
        <taxon>Paralvinella</taxon>
    </lineage>
</organism>
<comment type="caution">
    <text evidence="1">The sequence shown here is derived from an EMBL/GenBank/DDBJ whole genome shotgun (WGS) entry which is preliminary data.</text>
</comment>
<dbReference type="AlphaFoldDB" id="A0AAD9NCA8"/>
<protein>
    <submittedName>
        <fullName evidence="1">Uncharacterized protein</fullName>
    </submittedName>
</protein>
<reference evidence="1" key="1">
    <citation type="journal article" date="2023" name="Mol. Biol. Evol.">
        <title>Third-Generation Sequencing Reveals the Adaptive Role of the Epigenome in Three Deep-Sea Polychaetes.</title>
        <authorList>
            <person name="Perez M."/>
            <person name="Aroh O."/>
            <person name="Sun Y."/>
            <person name="Lan Y."/>
            <person name="Juniper S.K."/>
            <person name="Young C.R."/>
            <person name="Angers B."/>
            <person name="Qian P.Y."/>
        </authorList>
    </citation>
    <scope>NUCLEOTIDE SEQUENCE</scope>
    <source>
        <strain evidence="1">P08H-3</strain>
    </source>
</reference>
<sequence>MDLYESMPSSARHAMSCHQSWMGDIIHYCTTSYSLCGQLVNSKRRVSQRAFCPPLSTKMEATSQRVYTACADGGTSQSQQPSLKWSVHFLWCVHYVIRTTINLLLVIHLRIKRSPDG</sequence>
<evidence type="ECO:0000313" key="1">
    <source>
        <dbReference type="EMBL" id="KAK2161979.1"/>
    </source>
</evidence>
<keyword evidence="2" id="KW-1185">Reference proteome</keyword>
<proteinExistence type="predicted"/>
<evidence type="ECO:0000313" key="2">
    <source>
        <dbReference type="Proteomes" id="UP001208570"/>
    </source>
</evidence>
<dbReference type="EMBL" id="JAODUP010000107">
    <property type="protein sequence ID" value="KAK2161979.1"/>
    <property type="molecule type" value="Genomic_DNA"/>
</dbReference>
<accession>A0AAD9NCA8</accession>
<dbReference type="Proteomes" id="UP001208570">
    <property type="component" value="Unassembled WGS sequence"/>
</dbReference>
<gene>
    <name evidence="1" type="ORF">LSH36_107g13052</name>
</gene>
<name>A0AAD9NCA8_9ANNE</name>